<comment type="caution">
    <text evidence="8">The sequence shown here is derived from an EMBL/GenBank/DDBJ whole genome shotgun (WGS) entry which is preliminary data.</text>
</comment>
<feature type="transmembrane region" description="Helical" evidence="5">
    <location>
        <begin position="157"/>
        <end position="177"/>
    </location>
</feature>
<name>A0A2N3IHT1_9BACT</name>
<keyword evidence="5" id="KW-0813">Transport</keyword>
<comment type="similarity">
    <text evidence="5">Belongs to the complex I subunit 2 family.</text>
</comment>
<keyword evidence="3 5" id="KW-1133">Transmembrane helix</keyword>
<dbReference type="Proteomes" id="UP000233387">
    <property type="component" value="Unassembled WGS sequence"/>
</dbReference>
<evidence type="ECO:0000313" key="9">
    <source>
        <dbReference type="Proteomes" id="UP000233387"/>
    </source>
</evidence>
<reference evidence="8 9" key="1">
    <citation type="submission" date="2017-06" db="EMBL/GenBank/DDBJ databases">
        <title>Raineya orbicola gen. nov., sp. nov. a slightly thermophilic bacterium of the phylum Bacteroidetes and the description of Raineyaceae fam. nov.</title>
        <authorList>
            <person name="Albuquerque L."/>
            <person name="Polonia A.R.M."/>
            <person name="Barroso C."/>
            <person name="Froufe H.J.C."/>
            <person name="Lage O."/>
            <person name="Lobo-Da-Cunha A."/>
            <person name="Egas C."/>
            <person name="Da Costa M.S."/>
        </authorList>
    </citation>
    <scope>NUCLEOTIDE SEQUENCE [LARGE SCALE GENOMIC DNA]</scope>
    <source>
        <strain evidence="8 9">SPSPC-11</strain>
    </source>
</reference>
<keyword evidence="9" id="KW-1185">Reference proteome</keyword>
<feature type="transmembrane region" description="Helical" evidence="5">
    <location>
        <begin position="316"/>
        <end position="338"/>
    </location>
</feature>
<evidence type="ECO:0000256" key="1">
    <source>
        <dbReference type="ARBA" id="ARBA00004127"/>
    </source>
</evidence>
<comment type="subunit">
    <text evidence="5">NDH-1 is composed of 14 different subunits. Subunits NuoA, H, J, K, L, M, N constitute the membrane sector of the complex.</text>
</comment>
<feature type="transmembrane region" description="Helical" evidence="5">
    <location>
        <begin position="359"/>
        <end position="382"/>
    </location>
</feature>
<dbReference type="GO" id="GO:0050136">
    <property type="term" value="F:NADH dehydrogenase (quinone) (non-electrogenic) activity"/>
    <property type="evidence" value="ECO:0007669"/>
    <property type="project" value="UniProtKB-UniRule"/>
</dbReference>
<feature type="transmembrane region" description="Helical" evidence="5">
    <location>
        <begin position="119"/>
        <end position="136"/>
    </location>
</feature>
<protein>
    <recommendedName>
        <fullName evidence="5">NADH-quinone oxidoreductase subunit N</fullName>
        <ecNumber evidence="5">7.1.1.-</ecNumber>
    </recommendedName>
    <alternativeName>
        <fullName evidence="5">NADH dehydrogenase I subunit N</fullName>
    </alternativeName>
    <alternativeName>
        <fullName evidence="5">NDH-1 subunit N</fullName>
    </alternativeName>
</protein>
<keyword evidence="2 5" id="KW-0812">Transmembrane</keyword>
<proteinExistence type="inferred from homology"/>
<gene>
    <name evidence="5" type="primary">nuoN</name>
    <name evidence="8" type="ORF">Rain11_1064</name>
</gene>
<feature type="domain" description="NADH:quinone oxidoreductase/Mrp antiporter transmembrane" evidence="7">
    <location>
        <begin position="117"/>
        <end position="404"/>
    </location>
</feature>
<dbReference type="EC" id="7.1.1.-" evidence="5"/>
<dbReference type="Pfam" id="PF00361">
    <property type="entry name" value="Proton_antipo_M"/>
    <property type="match status" value="1"/>
</dbReference>
<evidence type="ECO:0000313" key="8">
    <source>
        <dbReference type="EMBL" id="PKQ69867.1"/>
    </source>
</evidence>
<keyword evidence="5" id="KW-1278">Translocase</keyword>
<comment type="function">
    <text evidence="5">NDH-1 shuttles electrons from NADH, via FMN and iron-sulfur (Fe-S) centers, to quinones in the respiratory chain. The immediate electron acceptor for the enzyme in this species is believed to be a menaquinone. Couples the redox reaction to proton translocation (for every two electrons transferred, four hydrogen ions are translocated across the cytoplasmic membrane), and thus conserves the redox energy in a proton gradient.</text>
</comment>
<dbReference type="HAMAP" id="MF_00445">
    <property type="entry name" value="NDH1_NuoN_1"/>
    <property type="match status" value="1"/>
</dbReference>
<feature type="transmembrane region" description="Helical" evidence="5">
    <location>
        <begin position="230"/>
        <end position="251"/>
    </location>
</feature>
<evidence type="ECO:0000259" key="7">
    <source>
        <dbReference type="Pfam" id="PF00361"/>
    </source>
</evidence>
<keyword evidence="5" id="KW-1003">Cell membrane</keyword>
<dbReference type="NCBIfam" id="TIGR01770">
    <property type="entry name" value="NDH_I_N"/>
    <property type="match status" value="1"/>
</dbReference>
<dbReference type="EMBL" id="NKXO01000014">
    <property type="protein sequence ID" value="PKQ69867.1"/>
    <property type="molecule type" value="Genomic_DNA"/>
</dbReference>
<accession>A0A2N3IHT1</accession>
<dbReference type="GO" id="GO:0042773">
    <property type="term" value="P:ATP synthesis coupled electron transport"/>
    <property type="evidence" value="ECO:0007669"/>
    <property type="project" value="InterPro"/>
</dbReference>
<dbReference type="GO" id="GO:0012505">
    <property type="term" value="C:endomembrane system"/>
    <property type="evidence" value="ECO:0007669"/>
    <property type="project" value="UniProtKB-SubCell"/>
</dbReference>
<evidence type="ECO:0000256" key="5">
    <source>
        <dbReference type="HAMAP-Rule" id="MF_00445"/>
    </source>
</evidence>
<evidence type="ECO:0000256" key="3">
    <source>
        <dbReference type="ARBA" id="ARBA00022989"/>
    </source>
</evidence>
<evidence type="ECO:0000256" key="4">
    <source>
        <dbReference type="ARBA" id="ARBA00023136"/>
    </source>
</evidence>
<evidence type="ECO:0000256" key="2">
    <source>
        <dbReference type="ARBA" id="ARBA00022692"/>
    </source>
</evidence>
<feature type="transmembrane region" description="Helical" evidence="5">
    <location>
        <begin position="96"/>
        <end position="113"/>
    </location>
</feature>
<feature type="transmembrane region" description="Helical" evidence="5">
    <location>
        <begin position="197"/>
        <end position="218"/>
    </location>
</feature>
<dbReference type="RefSeq" id="WP_101358332.1">
    <property type="nucleotide sequence ID" value="NZ_NKXO01000014.1"/>
</dbReference>
<comment type="catalytic activity">
    <reaction evidence="5">
        <text>a quinone + NADH + 5 H(+)(in) = a quinol + NAD(+) + 4 H(+)(out)</text>
        <dbReference type="Rhea" id="RHEA:57888"/>
        <dbReference type="ChEBI" id="CHEBI:15378"/>
        <dbReference type="ChEBI" id="CHEBI:24646"/>
        <dbReference type="ChEBI" id="CHEBI:57540"/>
        <dbReference type="ChEBI" id="CHEBI:57945"/>
        <dbReference type="ChEBI" id="CHEBI:132124"/>
    </reaction>
</comment>
<feature type="transmembrane region" description="Helical" evidence="5">
    <location>
        <begin position="263"/>
        <end position="283"/>
    </location>
</feature>
<dbReference type="GO" id="GO:0005886">
    <property type="term" value="C:plasma membrane"/>
    <property type="evidence" value="ECO:0007669"/>
    <property type="project" value="UniProtKB-SubCell"/>
</dbReference>
<keyword evidence="4 5" id="KW-0472">Membrane</keyword>
<comment type="subcellular location">
    <subcellularLocation>
        <location evidence="5">Cell membrane</location>
        <topology evidence="5">Multi-pass membrane protein</topology>
    </subcellularLocation>
    <subcellularLocation>
        <location evidence="1">Endomembrane system</location>
        <topology evidence="1">Multi-pass membrane protein</topology>
    </subcellularLocation>
    <subcellularLocation>
        <location evidence="6">Membrane</location>
        <topology evidence="6">Multi-pass membrane protein</topology>
    </subcellularLocation>
</comment>
<feature type="transmembrane region" description="Helical" evidence="5">
    <location>
        <begin position="65"/>
        <end position="84"/>
    </location>
</feature>
<dbReference type="OrthoDB" id="9811718at2"/>
<dbReference type="InterPro" id="IPR010096">
    <property type="entry name" value="NADH-Q_OxRdtase_suN/2"/>
</dbReference>
<evidence type="ECO:0000256" key="6">
    <source>
        <dbReference type="RuleBase" id="RU000320"/>
    </source>
</evidence>
<keyword evidence="5" id="KW-0520">NAD</keyword>
<feature type="transmembrane region" description="Helical" evidence="5">
    <location>
        <begin position="25"/>
        <end position="45"/>
    </location>
</feature>
<organism evidence="8 9">
    <name type="scientific">Raineya orbicola</name>
    <dbReference type="NCBI Taxonomy" id="2016530"/>
    <lineage>
        <taxon>Bacteria</taxon>
        <taxon>Pseudomonadati</taxon>
        <taxon>Bacteroidota</taxon>
        <taxon>Cytophagia</taxon>
        <taxon>Cytophagales</taxon>
        <taxon>Raineyaceae</taxon>
        <taxon>Raineya</taxon>
    </lineage>
</organism>
<dbReference type="GO" id="GO:0048038">
    <property type="term" value="F:quinone binding"/>
    <property type="evidence" value="ECO:0007669"/>
    <property type="project" value="UniProtKB-KW"/>
</dbReference>
<keyword evidence="5" id="KW-0874">Quinone</keyword>
<dbReference type="GO" id="GO:0008137">
    <property type="term" value="F:NADH dehydrogenase (ubiquinone) activity"/>
    <property type="evidence" value="ECO:0007669"/>
    <property type="project" value="InterPro"/>
</dbReference>
<feature type="transmembrane region" description="Helical" evidence="5">
    <location>
        <begin position="290"/>
        <end position="310"/>
    </location>
</feature>
<feature type="transmembrane region" description="Helical" evidence="5">
    <location>
        <begin position="394"/>
        <end position="414"/>
    </location>
</feature>
<dbReference type="AlphaFoldDB" id="A0A2N3IHT1"/>
<sequence length="467" mass="51521">MLPIILLSVFGIVNLFLGFLKNRQVLFGAAVLFAVLTFIATFTEWNTPLDLGKVINNTMMATSPSAVMFSLILLLTASLIIPLSQHYIQNKEAQPAEYYALMLFSLVGAVMMVSYENLLMLFVGIEIVSIVMYVLAGSEKRNLRSNEAAMKYFLQGAFATGIFLFGVAMLYGASGGFSLAELQKYTQSSANLSPMLYLGLMLVMVGMFFKVSIAPFHFWTADVYEGSPTFFTAFMATIVKTAGFAAIYKLLSSAFVPTYNYWQLSFTILAGLTLVVANITAVYQQSFKRMMAFSSVSHAGYLLLAVTAFNERSLSAIVFYSLAYSLATISAFGVLLLVSEKTHNEEYTSFNGLAKTNPFLALVMTIAMLSLAGLPLTAGFFGKLWVFVSAYERGLYEVMVLAALMSAVGLYYYFRVIIAMYLKEPHNREGAVKVEVTAPYIWVFLITTILTIALGLFPDFVLGLLQK</sequence>
<feature type="transmembrane region" description="Helical" evidence="5">
    <location>
        <begin position="434"/>
        <end position="457"/>
    </location>
</feature>
<dbReference type="InterPro" id="IPR001750">
    <property type="entry name" value="ND/Mrp_TM"/>
</dbReference>
<dbReference type="PANTHER" id="PTHR22773">
    <property type="entry name" value="NADH DEHYDROGENASE"/>
    <property type="match status" value="1"/>
</dbReference>